<protein>
    <submittedName>
        <fullName evidence="1">Uncharacterized protein</fullName>
    </submittedName>
</protein>
<name>A0ACD0P8L8_9BASI</name>
<keyword evidence="2" id="KW-1185">Reference proteome</keyword>
<organism evidence="1 2">
    <name type="scientific">Violaceomyces palustris</name>
    <dbReference type="NCBI Taxonomy" id="1673888"/>
    <lineage>
        <taxon>Eukaryota</taxon>
        <taxon>Fungi</taxon>
        <taxon>Dikarya</taxon>
        <taxon>Basidiomycota</taxon>
        <taxon>Ustilaginomycotina</taxon>
        <taxon>Ustilaginomycetes</taxon>
        <taxon>Violaceomycetales</taxon>
        <taxon>Violaceomycetaceae</taxon>
        <taxon>Violaceomyces</taxon>
    </lineage>
</organism>
<proteinExistence type="predicted"/>
<dbReference type="EMBL" id="KZ819684">
    <property type="protein sequence ID" value="PWN54463.1"/>
    <property type="molecule type" value="Genomic_DNA"/>
</dbReference>
<reference evidence="1 2" key="1">
    <citation type="journal article" date="2018" name="Mol. Biol. Evol.">
        <title>Broad Genomic Sampling Reveals a Smut Pathogenic Ancestry of the Fungal Clade Ustilaginomycotina.</title>
        <authorList>
            <person name="Kijpornyongpan T."/>
            <person name="Mondo S.J."/>
            <person name="Barry K."/>
            <person name="Sandor L."/>
            <person name="Lee J."/>
            <person name="Lipzen A."/>
            <person name="Pangilinan J."/>
            <person name="LaButti K."/>
            <person name="Hainaut M."/>
            <person name="Henrissat B."/>
            <person name="Grigoriev I.V."/>
            <person name="Spatafora J.W."/>
            <person name="Aime M.C."/>
        </authorList>
    </citation>
    <scope>NUCLEOTIDE SEQUENCE [LARGE SCALE GENOMIC DNA]</scope>
    <source>
        <strain evidence="1 2">SA 807</strain>
    </source>
</reference>
<accession>A0ACD0P8L8</accession>
<evidence type="ECO:0000313" key="1">
    <source>
        <dbReference type="EMBL" id="PWN54463.1"/>
    </source>
</evidence>
<evidence type="ECO:0000313" key="2">
    <source>
        <dbReference type="Proteomes" id="UP000245626"/>
    </source>
</evidence>
<feature type="non-terminal residue" evidence="1">
    <location>
        <position position="76"/>
    </location>
</feature>
<dbReference type="Proteomes" id="UP000245626">
    <property type="component" value="Unassembled WGS sequence"/>
</dbReference>
<gene>
    <name evidence="1" type="ORF">IE53DRAFT_382957</name>
</gene>
<sequence length="76" mass="8341">MSQFTANQEQTFVLVLDCYPRLTVESVWHLLSTPSSHSNDANTAECNAKFLTQCKAQCEAQGPLGGTGRSVMASWF</sequence>